<dbReference type="AlphaFoldDB" id="A0A976QVA6"/>
<protein>
    <submittedName>
        <fullName evidence="1">Uncharacterized protein</fullName>
    </submittedName>
</protein>
<sequence length="250" mass="28321">MKCCSDIICKSALSLLRNRSFFCRSVSYFNLTSNPNLDNKHSNYISRIFFHNISDNSDPLSRPFKDNVVKLTNYDEYHNFVYKPLDTDTVNVNDLVVSVFFNKQSTASLSVLESVNELSTAFPSNKFLLVDSDLVPRSAYEADVQHFPSALLSYGGDLYRDLVSEESGFNPTSRSYYSWTFSNSGEENPDNNVCVLPKKFYNSVLQAIKKFSLYNGKKVLSITSKAGTHSYTHGIDTDNLNLKRVGWPTE</sequence>
<gene>
    <name evidence="1" type="ORF">MACK_001413</name>
</gene>
<name>A0A976QVA6_THEOR</name>
<proteinExistence type="predicted"/>
<dbReference type="InterPro" id="IPR036249">
    <property type="entry name" value="Thioredoxin-like_sf"/>
</dbReference>
<dbReference type="EMBL" id="CP056071">
    <property type="protein sequence ID" value="UKK02059.2"/>
    <property type="molecule type" value="Genomic_DNA"/>
</dbReference>
<accession>A0A976QVA6</accession>
<evidence type="ECO:0000313" key="2">
    <source>
        <dbReference type="Proteomes" id="UP000244811"/>
    </source>
</evidence>
<organism evidence="1 2">
    <name type="scientific">Theileria orientalis</name>
    <dbReference type="NCBI Taxonomy" id="68886"/>
    <lineage>
        <taxon>Eukaryota</taxon>
        <taxon>Sar</taxon>
        <taxon>Alveolata</taxon>
        <taxon>Apicomplexa</taxon>
        <taxon>Aconoidasida</taxon>
        <taxon>Piroplasmida</taxon>
        <taxon>Theileriidae</taxon>
        <taxon>Theileria</taxon>
    </lineage>
</organism>
<reference evidence="1" key="1">
    <citation type="submission" date="2022-07" db="EMBL/GenBank/DDBJ databases">
        <title>Evaluation of T. orientalis genome assembly methods using nanopore sequencing and analysis of variation between genomes.</title>
        <authorList>
            <person name="Yam J."/>
            <person name="Micallef M.L."/>
            <person name="Liu M."/>
            <person name="Djordjevic S.P."/>
            <person name="Bogema D.R."/>
            <person name="Jenkins C."/>
        </authorList>
    </citation>
    <scope>NUCLEOTIDE SEQUENCE</scope>
    <source>
        <strain evidence="1">Goon Nure</strain>
    </source>
</reference>
<dbReference type="Proteomes" id="UP000244811">
    <property type="component" value="Chromosome 2"/>
</dbReference>
<dbReference type="SUPFAM" id="SSF52833">
    <property type="entry name" value="Thioredoxin-like"/>
    <property type="match status" value="1"/>
</dbReference>
<evidence type="ECO:0000313" key="1">
    <source>
        <dbReference type="EMBL" id="UKK02059.2"/>
    </source>
</evidence>